<comment type="caution">
    <text evidence="2">The sequence shown here is derived from an EMBL/GenBank/DDBJ whole genome shotgun (WGS) entry which is preliminary data.</text>
</comment>
<gene>
    <name evidence="2" type="ORF">GGR95_001209</name>
</gene>
<proteinExistence type="predicted"/>
<organism evidence="2 3">
    <name type="scientific">Sulfitobacter undariae</name>
    <dbReference type="NCBI Taxonomy" id="1563671"/>
    <lineage>
        <taxon>Bacteria</taxon>
        <taxon>Pseudomonadati</taxon>
        <taxon>Pseudomonadota</taxon>
        <taxon>Alphaproteobacteria</taxon>
        <taxon>Rhodobacterales</taxon>
        <taxon>Roseobacteraceae</taxon>
        <taxon>Sulfitobacter</taxon>
    </lineage>
</organism>
<dbReference type="Proteomes" id="UP000530268">
    <property type="component" value="Unassembled WGS sequence"/>
</dbReference>
<feature type="signal peptide" evidence="1">
    <location>
        <begin position="1"/>
        <end position="22"/>
    </location>
</feature>
<dbReference type="RefSeq" id="WP_184563817.1">
    <property type="nucleotide sequence ID" value="NZ_JACIEI010000003.1"/>
</dbReference>
<dbReference type="AlphaFoldDB" id="A0A7W6E2K5"/>
<evidence type="ECO:0000256" key="1">
    <source>
        <dbReference type="SAM" id="SignalP"/>
    </source>
</evidence>
<protein>
    <submittedName>
        <fullName evidence="2">Uncharacterized protein</fullName>
    </submittedName>
</protein>
<keyword evidence="3" id="KW-1185">Reference proteome</keyword>
<sequence>MYLKLTILGLSCLAISACSSPADFETAPVQVDTPQGAVTCQLYTQSITAWDRSINRPDKMTTEAADAICRNEGLKRK</sequence>
<name>A0A7W6E2K5_9RHOB</name>
<keyword evidence="1" id="KW-0732">Signal</keyword>
<dbReference type="EMBL" id="JACIEI010000003">
    <property type="protein sequence ID" value="MBB3993578.1"/>
    <property type="molecule type" value="Genomic_DNA"/>
</dbReference>
<evidence type="ECO:0000313" key="3">
    <source>
        <dbReference type="Proteomes" id="UP000530268"/>
    </source>
</evidence>
<reference evidence="2 3" key="1">
    <citation type="submission" date="2020-08" db="EMBL/GenBank/DDBJ databases">
        <title>Genomic Encyclopedia of Type Strains, Phase IV (KMG-IV): sequencing the most valuable type-strain genomes for metagenomic binning, comparative biology and taxonomic classification.</title>
        <authorList>
            <person name="Goeker M."/>
        </authorList>
    </citation>
    <scope>NUCLEOTIDE SEQUENCE [LARGE SCALE GENOMIC DNA]</scope>
    <source>
        <strain evidence="2 3">DSM 102234</strain>
    </source>
</reference>
<accession>A0A7W6E2K5</accession>
<feature type="chain" id="PRO_5030535050" evidence="1">
    <location>
        <begin position="23"/>
        <end position="77"/>
    </location>
</feature>
<dbReference type="PROSITE" id="PS51257">
    <property type="entry name" value="PROKAR_LIPOPROTEIN"/>
    <property type="match status" value="1"/>
</dbReference>
<evidence type="ECO:0000313" key="2">
    <source>
        <dbReference type="EMBL" id="MBB3993578.1"/>
    </source>
</evidence>